<accession>A0ACB8U4G8</accession>
<dbReference type="EMBL" id="MU274911">
    <property type="protein sequence ID" value="KAI0089248.1"/>
    <property type="molecule type" value="Genomic_DNA"/>
</dbReference>
<keyword evidence="2" id="KW-1185">Reference proteome</keyword>
<organism evidence="1 2">
    <name type="scientific">Irpex rosettiformis</name>
    <dbReference type="NCBI Taxonomy" id="378272"/>
    <lineage>
        <taxon>Eukaryota</taxon>
        <taxon>Fungi</taxon>
        <taxon>Dikarya</taxon>
        <taxon>Basidiomycota</taxon>
        <taxon>Agaricomycotina</taxon>
        <taxon>Agaricomycetes</taxon>
        <taxon>Polyporales</taxon>
        <taxon>Irpicaceae</taxon>
        <taxon>Irpex</taxon>
    </lineage>
</organism>
<comment type="caution">
    <text evidence="1">The sequence shown here is derived from an EMBL/GenBank/DDBJ whole genome shotgun (WGS) entry which is preliminary data.</text>
</comment>
<evidence type="ECO:0000313" key="1">
    <source>
        <dbReference type="EMBL" id="KAI0089248.1"/>
    </source>
</evidence>
<evidence type="ECO:0000313" key="2">
    <source>
        <dbReference type="Proteomes" id="UP001055072"/>
    </source>
</evidence>
<protein>
    <submittedName>
        <fullName evidence="1">Uncharacterized protein</fullName>
    </submittedName>
</protein>
<proteinExistence type="predicted"/>
<name>A0ACB8U4G8_9APHY</name>
<sequence length="1018" mass="110140">MSSRPATPDSPSSLRKANATIDDLTAALANFSHGASLEPEGVTTCCCGKHDCENSLCWAAYKAKLEDRLVLSAEVGQALLQRHEAYVRRHESGYSLDNLPMSLGDLSEQTKGDVDVRVADLLRENAMLEKRFSQALINNEATDLAYQKVLTELKEAKEKIAQLSAHNARLTGIDKRLTRALEEKDDIQQECNSATQRAKIAETRVTSLKERCAKLQAQVGRVREDLEIQRSYKQELSNEILTEARSRLQHLQHLDVGSLTKGDDDEVTKVLESLVADNEDLKHDNAELQDLLTEAREDLRVLREEVDEHRAETPFRRHRASDSIGSSVFQDSYSPLSSAFNVGTAPVLSVMNSVFARQNATPSSSRRAQSTERERRPPFEPLTPETDRRPLSPTDAVLAGRLQRPSLRPRSNYPPSHLSLELEDEGIDEEQPDPTVGPRPPKSLLLLTRSRAVQTDETPSSSSLGPPRTPGEHLSSHDGQSDSSSFAENSSTVVGILVERIGLLLHRLMQADALTLTTRLKRQHLVGADVSHLSRTTVSGILNEANALRLQFRAFLEDEKITSTCTRRDLRALFKLFKDMFTEMGQLRVTLNDVILDPTVAGRVSDLALNPSKSASNASSDPAAAVTQSGSSWMAPISKLLGLPGGSGVDEAAARALAPPARPSARTMTRPATRIVPKRGPALAASATTVNVEFTGAGVGRAVTSTVSDGMDHSMLTAPTAVARQNSSGSGTEVTKSVMDIFAGAPRPVDPVDPWVVIPKPQRAGTLPSPLLGSTTIGRATSRSASVANFRSRLLPKAGSDSSKRLPRAVDAVIDPSQAEANGEEAAEARDVVYDTLLQRTLRPRGLSDSSIHTTFMSHAAEAQEQSAEPSDQGNSVRPDTQSVLQTLSKKMQSFKIASSVFSTPPRPYSVGGTRSENQDDEATVVSQTKSTTSKDGSGDDPTGTATIRKSGSERTAPSSSHLFQNLNLASWASPATKLADSDSLGDTTEAGRPPPFYVGTMREESGVSRGFRRGREM</sequence>
<dbReference type="Proteomes" id="UP001055072">
    <property type="component" value="Unassembled WGS sequence"/>
</dbReference>
<reference evidence="1" key="1">
    <citation type="journal article" date="2021" name="Environ. Microbiol.">
        <title>Gene family expansions and transcriptome signatures uncover fungal adaptations to wood decay.</title>
        <authorList>
            <person name="Hage H."/>
            <person name="Miyauchi S."/>
            <person name="Viragh M."/>
            <person name="Drula E."/>
            <person name="Min B."/>
            <person name="Chaduli D."/>
            <person name="Navarro D."/>
            <person name="Favel A."/>
            <person name="Norest M."/>
            <person name="Lesage-Meessen L."/>
            <person name="Balint B."/>
            <person name="Merenyi Z."/>
            <person name="de Eugenio L."/>
            <person name="Morin E."/>
            <person name="Martinez A.T."/>
            <person name="Baldrian P."/>
            <person name="Stursova M."/>
            <person name="Martinez M.J."/>
            <person name="Novotny C."/>
            <person name="Magnuson J.K."/>
            <person name="Spatafora J.W."/>
            <person name="Maurice S."/>
            <person name="Pangilinan J."/>
            <person name="Andreopoulos W."/>
            <person name="LaButti K."/>
            <person name="Hundley H."/>
            <person name="Na H."/>
            <person name="Kuo A."/>
            <person name="Barry K."/>
            <person name="Lipzen A."/>
            <person name="Henrissat B."/>
            <person name="Riley R."/>
            <person name="Ahrendt S."/>
            <person name="Nagy L.G."/>
            <person name="Grigoriev I.V."/>
            <person name="Martin F."/>
            <person name="Rosso M.N."/>
        </authorList>
    </citation>
    <scope>NUCLEOTIDE SEQUENCE</scope>
    <source>
        <strain evidence="1">CBS 384.51</strain>
    </source>
</reference>
<gene>
    <name evidence="1" type="ORF">BDY19DRAFT_944884</name>
</gene>